<reference evidence="3 4" key="2">
    <citation type="submission" date="2020-05" db="EMBL/GenBank/DDBJ databases">
        <authorList>
            <person name="Khan S.A."/>
            <person name="Jeon C.O."/>
            <person name="Chun B.H."/>
        </authorList>
    </citation>
    <scope>NUCLEOTIDE SEQUENCE [LARGE SCALE GENOMIC DNA]</scope>
    <source>
        <strain evidence="3 4">H242</strain>
    </source>
</reference>
<dbReference type="SMART" id="SM00347">
    <property type="entry name" value="HTH_MARR"/>
    <property type="match status" value="1"/>
</dbReference>
<accession>A0ABX6P4E2</accession>
<dbReference type="InterPro" id="IPR000835">
    <property type="entry name" value="HTH_MarR-typ"/>
</dbReference>
<dbReference type="InterPro" id="IPR036390">
    <property type="entry name" value="WH_DNA-bd_sf"/>
</dbReference>
<dbReference type="Proteomes" id="UP000500826">
    <property type="component" value="Chromosome"/>
</dbReference>
<dbReference type="PANTHER" id="PTHR33164:SF104">
    <property type="entry name" value="TRANSCRIPTIONAL REGULATORY PROTEIN"/>
    <property type="match status" value="1"/>
</dbReference>
<dbReference type="InterPro" id="IPR036388">
    <property type="entry name" value="WH-like_DNA-bd_sf"/>
</dbReference>
<feature type="region of interest" description="Disordered" evidence="1">
    <location>
        <begin position="118"/>
        <end position="170"/>
    </location>
</feature>
<dbReference type="InterPro" id="IPR039422">
    <property type="entry name" value="MarR/SlyA-like"/>
</dbReference>
<sequence length="170" mass="18627">MDSSRKSGPLDKAGLERQSEFRYQLRRFLRFGEEAARAAGVTALQYHLMLHTRGMPGRQWASIGELAERLQAQPHGVVALVSRCEELGLVRRQDHAHDGRLVEVHLTARGRRLVGKLAAQHRPSSGSLRPSSKRPIRAPGSSTTIPASEAGARPQPASKCNPPCRVQAMA</sequence>
<feature type="domain" description="HTH marR-type" evidence="2">
    <location>
        <begin position="34"/>
        <end position="133"/>
    </location>
</feature>
<dbReference type="EMBL" id="CP053418">
    <property type="protein sequence ID" value="QJW85004.1"/>
    <property type="molecule type" value="Genomic_DNA"/>
</dbReference>
<evidence type="ECO:0000259" key="2">
    <source>
        <dbReference type="SMART" id="SM00347"/>
    </source>
</evidence>
<name>A0ABX6P4E2_9BURK</name>
<dbReference type="SUPFAM" id="SSF46785">
    <property type="entry name" value="Winged helix' DNA-binding domain"/>
    <property type="match status" value="1"/>
</dbReference>
<organism evidence="3 4">
    <name type="scientific">Ramlibacter terrae</name>
    <dbReference type="NCBI Taxonomy" id="2732511"/>
    <lineage>
        <taxon>Bacteria</taxon>
        <taxon>Pseudomonadati</taxon>
        <taxon>Pseudomonadota</taxon>
        <taxon>Betaproteobacteria</taxon>
        <taxon>Burkholderiales</taxon>
        <taxon>Comamonadaceae</taxon>
        <taxon>Ramlibacter</taxon>
    </lineage>
</organism>
<keyword evidence="4" id="KW-1185">Reference proteome</keyword>
<evidence type="ECO:0000256" key="1">
    <source>
        <dbReference type="SAM" id="MobiDB-lite"/>
    </source>
</evidence>
<gene>
    <name evidence="3" type="ORF">HK414_19930</name>
</gene>
<protein>
    <submittedName>
        <fullName evidence="3">Winged helix-turn-helix transcriptional regulator</fullName>
    </submittedName>
</protein>
<dbReference type="Gene3D" id="1.10.10.10">
    <property type="entry name" value="Winged helix-like DNA-binding domain superfamily/Winged helix DNA-binding domain"/>
    <property type="match status" value="1"/>
</dbReference>
<proteinExistence type="predicted"/>
<dbReference type="PANTHER" id="PTHR33164">
    <property type="entry name" value="TRANSCRIPTIONAL REGULATOR, MARR FAMILY"/>
    <property type="match status" value="1"/>
</dbReference>
<evidence type="ECO:0000313" key="3">
    <source>
        <dbReference type="EMBL" id="QJW85004.1"/>
    </source>
</evidence>
<evidence type="ECO:0000313" key="4">
    <source>
        <dbReference type="Proteomes" id="UP000500826"/>
    </source>
</evidence>
<reference evidence="3 4" key="1">
    <citation type="submission" date="2020-05" db="EMBL/GenBank/DDBJ databases">
        <title>Ramlibacter rhizophilus sp. nov., isolated from rhizosphere soil of national flower Mugunghwa from South Korea.</title>
        <authorList>
            <person name="Zheng-Fei Y."/>
            <person name="Huan T."/>
        </authorList>
    </citation>
    <scope>NUCLEOTIDE SEQUENCE [LARGE SCALE GENOMIC DNA]</scope>
    <source>
        <strain evidence="3 4">H242</strain>
    </source>
</reference>
<dbReference type="Pfam" id="PF12802">
    <property type="entry name" value="MarR_2"/>
    <property type="match status" value="1"/>
</dbReference>